<evidence type="ECO:0000313" key="3">
    <source>
        <dbReference type="Proteomes" id="UP000175691"/>
    </source>
</evidence>
<feature type="transmembrane region" description="Helical" evidence="1">
    <location>
        <begin position="164"/>
        <end position="184"/>
    </location>
</feature>
<dbReference type="Proteomes" id="UP000175691">
    <property type="component" value="Unassembled WGS sequence"/>
</dbReference>
<keyword evidence="3" id="KW-1185">Reference proteome</keyword>
<proteinExistence type="predicted"/>
<sequence>MMLSLAAFSGSAFAVGLFYSAWCSHQPAIGRFMKLFAVALMVASLWLWCNQYGPELGTCYAVVAFSLQAWTWIFLARQRIDKDIKRVILPFESGLQLPKYSDMTLRLAKAAACIFLCAISAMLLTVVWTTALPMDKVDQIALGIYTMPLLWGAFVYWLCADDAWWRPAVSLSVIGVLSYLLIYYV</sequence>
<keyword evidence="1" id="KW-1133">Transmembrane helix</keyword>
<feature type="transmembrane region" description="Helical" evidence="1">
    <location>
        <begin position="56"/>
        <end position="75"/>
    </location>
</feature>
<dbReference type="STRING" id="1656094.BFC18_03000"/>
<evidence type="ECO:0000313" key="2">
    <source>
        <dbReference type="EMBL" id="OFC72535.1"/>
    </source>
</evidence>
<dbReference type="EMBL" id="MDHN01000004">
    <property type="protein sequence ID" value="OFC72535.1"/>
    <property type="molecule type" value="Genomic_DNA"/>
</dbReference>
<name>A0A1E7ZG83_9ALTE</name>
<protein>
    <submittedName>
        <fullName evidence="2">Uncharacterized protein</fullName>
    </submittedName>
</protein>
<feature type="transmembrane region" description="Helical" evidence="1">
    <location>
        <begin position="140"/>
        <end position="158"/>
    </location>
</feature>
<dbReference type="AlphaFoldDB" id="A0A1E7ZG83"/>
<feature type="transmembrane region" description="Helical" evidence="1">
    <location>
        <begin position="107"/>
        <end position="128"/>
    </location>
</feature>
<keyword evidence="1" id="KW-0812">Transmembrane</keyword>
<comment type="caution">
    <text evidence="2">The sequence shown here is derived from an EMBL/GenBank/DDBJ whole genome shotgun (WGS) entry which is preliminary data.</text>
</comment>
<evidence type="ECO:0000256" key="1">
    <source>
        <dbReference type="SAM" id="Phobius"/>
    </source>
</evidence>
<gene>
    <name evidence="2" type="ORF">BFC18_03000</name>
</gene>
<accession>A0A1E7ZG83</accession>
<dbReference type="RefSeq" id="WP_070123449.1">
    <property type="nucleotide sequence ID" value="NZ_MDHN01000004.1"/>
</dbReference>
<feature type="transmembrane region" description="Helical" evidence="1">
    <location>
        <begin position="33"/>
        <end position="49"/>
    </location>
</feature>
<keyword evidence="1" id="KW-0472">Membrane</keyword>
<organism evidence="2 3">
    <name type="scientific">Alteromonas confluentis</name>
    <dbReference type="NCBI Taxonomy" id="1656094"/>
    <lineage>
        <taxon>Bacteria</taxon>
        <taxon>Pseudomonadati</taxon>
        <taxon>Pseudomonadota</taxon>
        <taxon>Gammaproteobacteria</taxon>
        <taxon>Alteromonadales</taxon>
        <taxon>Alteromonadaceae</taxon>
        <taxon>Alteromonas/Salinimonas group</taxon>
        <taxon>Alteromonas</taxon>
    </lineage>
</organism>
<reference evidence="2 3" key="1">
    <citation type="submission" date="2016-08" db="EMBL/GenBank/DDBJ databases">
        <authorList>
            <person name="Seilhamer J.J."/>
        </authorList>
    </citation>
    <scope>NUCLEOTIDE SEQUENCE [LARGE SCALE GENOMIC DNA]</scope>
    <source>
        <strain evidence="2 3">KCTC 42603</strain>
    </source>
</reference>
<dbReference type="OrthoDB" id="5739568at2"/>